<dbReference type="AlphaFoldDB" id="S8EGT9"/>
<dbReference type="InParanoid" id="S8EGT9"/>
<dbReference type="EMBL" id="KE504135">
    <property type="protein sequence ID" value="EPT02444.1"/>
    <property type="molecule type" value="Genomic_DNA"/>
</dbReference>
<gene>
    <name evidence="1" type="ORF">FOMPIDRAFT_1047803</name>
</gene>
<reference evidence="1 2" key="1">
    <citation type="journal article" date="2012" name="Science">
        <title>The Paleozoic origin of enzymatic lignin decomposition reconstructed from 31 fungal genomes.</title>
        <authorList>
            <person name="Floudas D."/>
            <person name="Binder M."/>
            <person name="Riley R."/>
            <person name="Barry K."/>
            <person name="Blanchette R.A."/>
            <person name="Henrissat B."/>
            <person name="Martinez A.T."/>
            <person name="Otillar R."/>
            <person name="Spatafora J.W."/>
            <person name="Yadav J.S."/>
            <person name="Aerts A."/>
            <person name="Benoit I."/>
            <person name="Boyd A."/>
            <person name="Carlson A."/>
            <person name="Copeland A."/>
            <person name="Coutinho P.M."/>
            <person name="de Vries R.P."/>
            <person name="Ferreira P."/>
            <person name="Findley K."/>
            <person name="Foster B."/>
            <person name="Gaskell J."/>
            <person name="Glotzer D."/>
            <person name="Gorecki P."/>
            <person name="Heitman J."/>
            <person name="Hesse C."/>
            <person name="Hori C."/>
            <person name="Igarashi K."/>
            <person name="Jurgens J.A."/>
            <person name="Kallen N."/>
            <person name="Kersten P."/>
            <person name="Kohler A."/>
            <person name="Kuees U."/>
            <person name="Kumar T.K.A."/>
            <person name="Kuo A."/>
            <person name="LaButti K."/>
            <person name="Larrondo L.F."/>
            <person name="Lindquist E."/>
            <person name="Ling A."/>
            <person name="Lombard V."/>
            <person name="Lucas S."/>
            <person name="Lundell T."/>
            <person name="Martin R."/>
            <person name="McLaughlin D.J."/>
            <person name="Morgenstern I."/>
            <person name="Morin E."/>
            <person name="Murat C."/>
            <person name="Nagy L.G."/>
            <person name="Nolan M."/>
            <person name="Ohm R.A."/>
            <person name="Patyshakuliyeva A."/>
            <person name="Rokas A."/>
            <person name="Ruiz-Duenas F.J."/>
            <person name="Sabat G."/>
            <person name="Salamov A."/>
            <person name="Samejima M."/>
            <person name="Schmutz J."/>
            <person name="Slot J.C."/>
            <person name="St John F."/>
            <person name="Stenlid J."/>
            <person name="Sun H."/>
            <person name="Sun S."/>
            <person name="Syed K."/>
            <person name="Tsang A."/>
            <person name="Wiebenga A."/>
            <person name="Young D."/>
            <person name="Pisabarro A."/>
            <person name="Eastwood D.C."/>
            <person name="Martin F."/>
            <person name="Cullen D."/>
            <person name="Grigoriev I.V."/>
            <person name="Hibbett D.S."/>
        </authorList>
    </citation>
    <scope>NUCLEOTIDE SEQUENCE</scope>
    <source>
        <strain evidence="2">FP-58527</strain>
    </source>
</reference>
<protein>
    <submittedName>
        <fullName evidence="1">Uncharacterized protein</fullName>
    </submittedName>
</protein>
<dbReference type="HOGENOM" id="CLU_1384191_0_0_1"/>
<proteinExistence type="predicted"/>
<dbReference type="Proteomes" id="UP000015241">
    <property type="component" value="Unassembled WGS sequence"/>
</dbReference>
<keyword evidence="2" id="KW-1185">Reference proteome</keyword>
<organism evidence="1 2">
    <name type="scientific">Fomitopsis schrenkii</name>
    <name type="common">Brown rot fungus</name>
    <dbReference type="NCBI Taxonomy" id="2126942"/>
    <lineage>
        <taxon>Eukaryota</taxon>
        <taxon>Fungi</taxon>
        <taxon>Dikarya</taxon>
        <taxon>Basidiomycota</taxon>
        <taxon>Agaricomycotina</taxon>
        <taxon>Agaricomycetes</taxon>
        <taxon>Polyporales</taxon>
        <taxon>Fomitopsis</taxon>
    </lineage>
</organism>
<evidence type="ECO:0000313" key="1">
    <source>
        <dbReference type="EMBL" id="EPT02444.1"/>
    </source>
</evidence>
<accession>S8EGT9</accession>
<evidence type="ECO:0000313" key="2">
    <source>
        <dbReference type="Proteomes" id="UP000015241"/>
    </source>
</evidence>
<name>S8EGT9_FOMSC</name>
<sequence length="197" mass="22379">MHQEVDLDTFGGDLVGCVDFCMVMRGAYLLDWTFAVNIREAYFAENDEGVCRVTNDPINGAELEHYLDIVADANWTLKRWFAQDDTSYLQAEPSGYARFPNLVIQTFRVDCPALLREPTPFTRLLVLCLRCIFIFPRTLCFVLPSVDPCDAFGDGPHEDRGDLDEEMHGLALQEFRPEFVFETSQPAGQLSDWVGKP</sequence>